<evidence type="ECO:0000259" key="3">
    <source>
        <dbReference type="PROSITE" id="PS50994"/>
    </source>
</evidence>
<dbReference type="Gene3D" id="3.30.70.270">
    <property type="match status" value="1"/>
</dbReference>
<dbReference type="GO" id="GO:0004523">
    <property type="term" value="F:RNA-DNA hybrid ribonuclease activity"/>
    <property type="evidence" value="ECO:0007669"/>
    <property type="project" value="InterPro"/>
</dbReference>
<evidence type="ECO:0000259" key="2">
    <source>
        <dbReference type="PROSITE" id="PS50879"/>
    </source>
</evidence>
<dbReference type="EMBL" id="DP000011">
    <property type="protein sequence ID" value="ABA99020.1"/>
    <property type="molecule type" value="Genomic_DNA"/>
</dbReference>
<name>Q2QQ30_ORYSJ</name>
<dbReference type="CDD" id="cd09279">
    <property type="entry name" value="RNase_HI_like"/>
    <property type="match status" value="1"/>
</dbReference>
<accession>Q2QQ30</accession>
<dbReference type="PANTHER" id="PTHR48475:SF2">
    <property type="entry name" value="RIBONUCLEASE H"/>
    <property type="match status" value="1"/>
</dbReference>
<dbReference type="InterPro" id="IPR000477">
    <property type="entry name" value="RT_dom"/>
</dbReference>
<reference evidence="4" key="1">
    <citation type="journal article" date="2005" name="BMC Biol.">
        <title>The sequence of rice chromosomes 11 and 12, rich in disease resistance genes and recent gene duplications.</title>
        <authorList>
            <consortium name="The rice chromosomes 11 and 12 sequencing consortia"/>
        </authorList>
    </citation>
    <scope>NUCLEOTIDE SEQUENCE [LARGE SCALE GENOMIC DNA]</scope>
</reference>
<dbReference type="GO" id="GO:0003676">
    <property type="term" value="F:nucleic acid binding"/>
    <property type="evidence" value="ECO:0007669"/>
    <property type="project" value="InterPro"/>
</dbReference>
<dbReference type="InterPro" id="IPR012337">
    <property type="entry name" value="RNaseH-like_sf"/>
</dbReference>
<protein>
    <submittedName>
        <fullName evidence="4">Retrotransposon protein, putative, Ty3-gypsy subclass</fullName>
    </submittedName>
</protein>
<reference evidence="4" key="3">
    <citation type="submission" date="2006-01" db="EMBL/GenBank/DDBJ databases">
        <authorList>
            <person name="Buell R."/>
        </authorList>
    </citation>
    <scope>NUCLEOTIDE SEQUENCE</scope>
</reference>
<dbReference type="InterPro" id="IPR043502">
    <property type="entry name" value="DNA/RNA_pol_sf"/>
</dbReference>
<dbReference type="Pfam" id="PF13456">
    <property type="entry name" value="RVT_3"/>
    <property type="match status" value="1"/>
</dbReference>
<dbReference type="Pfam" id="PF00665">
    <property type="entry name" value="rve"/>
    <property type="match status" value="1"/>
</dbReference>
<feature type="region of interest" description="Disordered" evidence="1">
    <location>
        <begin position="110"/>
        <end position="131"/>
    </location>
</feature>
<dbReference type="Pfam" id="PF17919">
    <property type="entry name" value="RT_RNaseH_2"/>
    <property type="match status" value="1"/>
</dbReference>
<evidence type="ECO:0000256" key="1">
    <source>
        <dbReference type="SAM" id="MobiDB-lite"/>
    </source>
</evidence>
<dbReference type="SUPFAM" id="SSF56672">
    <property type="entry name" value="DNA/RNA polymerases"/>
    <property type="match status" value="1"/>
</dbReference>
<dbReference type="GO" id="GO:0015074">
    <property type="term" value="P:DNA integration"/>
    <property type="evidence" value="ECO:0007669"/>
    <property type="project" value="InterPro"/>
</dbReference>
<feature type="domain" description="Integrase catalytic" evidence="3">
    <location>
        <begin position="750"/>
        <end position="942"/>
    </location>
</feature>
<sequence length="960" mass="107850">MGIPRSELTPTDQPFHGITPQLSSKPLGKITLPVTFGQANNFRTEQITFDVAEFDTAYNAIIGRTALAKFMAASHYAYQVLKMPGPKGTITIQGNAKLVVQCDKQSLDMVEHTPTPPATAEPPKKPSDMPRVPREVIEHKLMVRPDARPVKQKLRRFAPDRKQAIREELDKLLKAGFIRKACPKDHFPLPRIDQLVDSTAGCELLSFLDAYSGYHQISMAKEDEEKKAFITPFGVFCYVKMPYELITAGNTFQHTVQGALSNQLGNNVEAYVDDIVVKTKTSDSLIDDLRETFDNLRRYCLMLNPEKCTFGVPSGKLLGFLVSGRGIEANPKKIKAIENMKSPTRLKEEAEEAFIALKRYLSNPPVLVAPQPNEELFLYIAARPYSVSTVIVVEREKVQRPVYYISEALHDAKTRYPQIQKLLYAVIMTSRKLRHYIQAHRVTVVSSFPLGEVVRNKDIVGRIAKWVVELSQFDVRFVPQTVIKSDNQINNETWTMAFDGALNSQGAGAGFILTSLLGDQFKHAIHLNFRATNNTAEYEGLLAGIRAAATLGVRRLIVKGDSELVANQVHKDYKCSSPELSKYLAEVRKLEKRFDGIEVRHVYHKDNIEPNDLARRASRREPLEPGTFLDVLTRPSVKEASGENSPVAPNISSGATEAEHAVADIETTDDWRTPLIKFIGSEELPEDDAEAEKISRKAKVYCMIGNDLYKKAPNGVLLKCVSSDDGRHLLLDIHEGICGSHAAGRTLVGKAFRQGFFWPTALKDACDMVQRCEACQFHNILGPFPRGQGGYRFLFVAINKFTKWIEAIPTGEIKADNAIKFIKGIFYKFELPHHIITDNGSQFISADFQDYCIRLGVKICFASVSHPQSNGHVERANGIVLQGIKIRVYDRLMSHDKKCVEELPSVLWAVRTTPTTSNKETPFFLVYGSEAMFPTELRHQSTRVQKYSDEDQEEQRKTMM</sequence>
<dbReference type="CDD" id="cd01647">
    <property type="entry name" value="RT_LTR"/>
    <property type="match status" value="1"/>
</dbReference>
<feature type="domain" description="RNase H type-1" evidence="2">
    <location>
        <begin position="490"/>
        <end position="619"/>
    </location>
</feature>
<dbReference type="Pfam" id="PF00078">
    <property type="entry name" value="RVT_1"/>
    <property type="match status" value="1"/>
</dbReference>
<reference evidence="4" key="2">
    <citation type="submission" date="2005-04" db="EMBL/GenBank/DDBJ databases">
        <authorList>
            <person name="Buell C.R."/>
            <person name="Wing R.A."/>
            <person name="McCombie W.A."/>
            <person name="Ouyang S."/>
        </authorList>
    </citation>
    <scope>NUCLEOTIDE SEQUENCE</scope>
</reference>
<dbReference type="PROSITE" id="PS50879">
    <property type="entry name" value="RNASE_H_1"/>
    <property type="match status" value="1"/>
</dbReference>
<feature type="compositionally biased region" description="Basic and acidic residues" evidence="1">
    <location>
        <begin position="122"/>
        <end position="131"/>
    </location>
</feature>
<dbReference type="Gene3D" id="3.10.10.10">
    <property type="entry name" value="HIV Type 1 Reverse Transcriptase, subunit A, domain 1"/>
    <property type="match status" value="2"/>
</dbReference>
<dbReference type="PANTHER" id="PTHR48475">
    <property type="entry name" value="RIBONUCLEASE H"/>
    <property type="match status" value="1"/>
</dbReference>
<dbReference type="InterPro" id="IPR043128">
    <property type="entry name" value="Rev_trsase/Diguanyl_cyclase"/>
</dbReference>
<feature type="region of interest" description="Disordered" evidence="1">
    <location>
        <begin position="940"/>
        <end position="960"/>
    </location>
</feature>
<dbReference type="InterPro" id="IPR041577">
    <property type="entry name" value="RT_RNaseH_2"/>
</dbReference>
<dbReference type="AlphaFoldDB" id="Q2QQ30"/>
<feature type="compositionally biased region" description="Basic and acidic residues" evidence="1">
    <location>
        <begin position="946"/>
        <end position="960"/>
    </location>
</feature>
<organism evidence="4">
    <name type="scientific">Oryza sativa subsp. japonica</name>
    <name type="common">Rice</name>
    <dbReference type="NCBI Taxonomy" id="39947"/>
    <lineage>
        <taxon>Eukaryota</taxon>
        <taxon>Viridiplantae</taxon>
        <taxon>Streptophyta</taxon>
        <taxon>Embryophyta</taxon>
        <taxon>Tracheophyta</taxon>
        <taxon>Spermatophyta</taxon>
        <taxon>Magnoliopsida</taxon>
        <taxon>Liliopsida</taxon>
        <taxon>Poales</taxon>
        <taxon>Poaceae</taxon>
        <taxon>BOP clade</taxon>
        <taxon>Oryzoideae</taxon>
        <taxon>Oryzeae</taxon>
        <taxon>Oryzinae</taxon>
        <taxon>Oryza</taxon>
        <taxon>Oryza sativa</taxon>
    </lineage>
</organism>
<feature type="region of interest" description="Disordered" evidence="1">
    <location>
        <begin position="1"/>
        <end position="20"/>
    </location>
</feature>
<proteinExistence type="predicted"/>
<dbReference type="SUPFAM" id="SSF53098">
    <property type="entry name" value="Ribonuclease H-like"/>
    <property type="match status" value="2"/>
</dbReference>
<dbReference type="Gene3D" id="3.30.420.10">
    <property type="entry name" value="Ribonuclease H-like superfamily/Ribonuclease H"/>
    <property type="match status" value="2"/>
</dbReference>
<dbReference type="InterPro" id="IPR002156">
    <property type="entry name" value="RNaseH_domain"/>
</dbReference>
<dbReference type="Gene3D" id="1.10.340.70">
    <property type="match status" value="1"/>
</dbReference>
<gene>
    <name evidence="4" type="ordered locus">LOC_Os12g32420</name>
</gene>
<dbReference type="InterPro" id="IPR036397">
    <property type="entry name" value="RNaseH_sf"/>
</dbReference>
<dbReference type="InterPro" id="IPR001584">
    <property type="entry name" value="Integrase_cat-core"/>
</dbReference>
<evidence type="ECO:0000313" key="4">
    <source>
        <dbReference type="EMBL" id="ABA99020.1"/>
    </source>
</evidence>
<dbReference type="PROSITE" id="PS50994">
    <property type="entry name" value="INTEGRASE"/>
    <property type="match status" value="1"/>
</dbReference>